<evidence type="ECO:0000256" key="4">
    <source>
        <dbReference type="ARBA" id="ARBA00022692"/>
    </source>
</evidence>
<evidence type="ECO:0000313" key="11">
    <source>
        <dbReference type="EMBL" id="KNC75763.1"/>
    </source>
</evidence>
<evidence type="ECO:0000256" key="9">
    <source>
        <dbReference type="PROSITE-ProRule" id="PRU00282"/>
    </source>
</evidence>
<keyword evidence="12" id="KW-1185">Reference proteome</keyword>
<keyword evidence="7" id="KW-0496">Mitochondrion</keyword>
<comment type="subcellular location">
    <subcellularLocation>
        <location evidence="1">Mitochondrion membrane</location>
        <topology evidence="1">Multi-pass membrane protein</topology>
    </subcellularLocation>
</comment>
<evidence type="ECO:0000256" key="6">
    <source>
        <dbReference type="ARBA" id="ARBA00022989"/>
    </source>
</evidence>
<evidence type="ECO:0000256" key="1">
    <source>
        <dbReference type="ARBA" id="ARBA00004225"/>
    </source>
</evidence>
<keyword evidence="8 9" id="KW-0472">Membrane</keyword>
<protein>
    <recommendedName>
        <fullName evidence="13">Succinate/fumarate mitochondrial transporter</fullName>
    </recommendedName>
</protein>
<dbReference type="GeneID" id="25912225"/>
<dbReference type="eggNOG" id="KOG0756">
    <property type="taxonomic scope" value="Eukaryota"/>
</dbReference>
<dbReference type="Proteomes" id="UP000054560">
    <property type="component" value="Unassembled WGS sequence"/>
</dbReference>
<evidence type="ECO:0000256" key="7">
    <source>
        <dbReference type="ARBA" id="ARBA00023128"/>
    </source>
</evidence>
<keyword evidence="6" id="KW-1133">Transmembrane helix</keyword>
<evidence type="ECO:0000256" key="8">
    <source>
        <dbReference type="ARBA" id="ARBA00023136"/>
    </source>
</evidence>
<evidence type="ECO:0000256" key="10">
    <source>
        <dbReference type="RuleBase" id="RU000488"/>
    </source>
</evidence>
<dbReference type="Gene3D" id="1.50.40.10">
    <property type="entry name" value="Mitochondrial carrier domain"/>
    <property type="match status" value="1"/>
</dbReference>
<dbReference type="PRINTS" id="PR00926">
    <property type="entry name" value="MITOCARRIER"/>
</dbReference>
<dbReference type="AlphaFoldDB" id="A0A0L0FIA2"/>
<feature type="repeat" description="Solcar" evidence="9">
    <location>
        <begin position="8"/>
        <end position="94"/>
    </location>
</feature>
<dbReference type="RefSeq" id="XP_014149665.1">
    <property type="nucleotide sequence ID" value="XM_014294190.1"/>
</dbReference>
<dbReference type="GO" id="GO:0031966">
    <property type="term" value="C:mitochondrial membrane"/>
    <property type="evidence" value="ECO:0007669"/>
    <property type="project" value="UniProtKB-SubCell"/>
</dbReference>
<feature type="repeat" description="Solcar" evidence="9">
    <location>
        <begin position="102"/>
        <end position="198"/>
    </location>
</feature>
<dbReference type="OrthoDB" id="204711at2759"/>
<dbReference type="InterPro" id="IPR049563">
    <property type="entry name" value="TXTP-like"/>
</dbReference>
<dbReference type="PANTHER" id="PTHR45788:SF2">
    <property type="entry name" value="SUCCINATE_FUMARATE MITOCHONDRIAL TRANSPORTER"/>
    <property type="match status" value="1"/>
</dbReference>
<comment type="similarity">
    <text evidence="2 10">Belongs to the mitochondrial carrier (TC 2.A.29) family.</text>
</comment>
<dbReference type="Pfam" id="PF00153">
    <property type="entry name" value="Mito_carr"/>
    <property type="match status" value="3"/>
</dbReference>
<dbReference type="InterPro" id="IPR023395">
    <property type="entry name" value="MCP_dom_sf"/>
</dbReference>
<keyword evidence="4 9" id="KW-0812">Transmembrane</keyword>
<dbReference type="PANTHER" id="PTHR45788">
    <property type="entry name" value="SUCCINATE/FUMARATE MITOCHONDRIAL TRANSPORTER-RELATED"/>
    <property type="match status" value="1"/>
</dbReference>
<feature type="repeat" description="Solcar" evidence="9">
    <location>
        <begin position="212"/>
        <end position="298"/>
    </location>
</feature>
<dbReference type="InterPro" id="IPR018108">
    <property type="entry name" value="MCP_transmembrane"/>
</dbReference>
<dbReference type="GO" id="GO:0005469">
    <property type="term" value="F:succinate:fumarate antiporter activity"/>
    <property type="evidence" value="ECO:0007669"/>
    <property type="project" value="TreeGrafter"/>
</dbReference>
<dbReference type="InterPro" id="IPR002067">
    <property type="entry name" value="MCP"/>
</dbReference>
<evidence type="ECO:0000256" key="3">
    <source>
        <dbReference type="ARBA" id="ARBA00022448"/>
    </source>
</evidence>
<sequence length="317" mass="34630">MAKKGEKKSFLMHVVAGGGAGATESLICHPLDTIKTRMQLSQSVGRPLSPFATASRIVAREGVRSLYKGLVPVVCGIIPKMSIRFSSFEFYKEIQADAAGNVSTSATFVAGLAAGVTEAVMVVTPVEVVKIRLQAQTSSMSDPSDWSRRKYKGMWHAAYCIVKEEGPSALYKGVIPTVLRQASNQAANFTAYQEIKKRMISYQGVEELQPWQHLMIGGFSGAMGPLCNSPLDVIKTRLQKQTIVKGQKPKYDGVTGAISTMFREEGIRAFYKGLSPRLMRIVPGQAITFMTYEAISKQLYEYPAFRVGVDVAAGELK</sequence>
<keyword evidence="3 10" id="KW-0813">Transport</keyword>
<gene>
    <name evidence="11" type="ORF">SARC_11721</name>
</gene>
<dbReference type="EMBL" id="KQ243436">
    <property type="protein sequence ID" value="KNC75763.1"/>
    <property type="molecule type" value="Genomic_DNA"/>
</dbReference>
<accession>A0A0L0FIA2</accession>
<evidence type="ECO:0000256" key="2">
    <source>
        <dbReference type="ARBA" id="ARBA00006375"/>
    </source>
</evidence>
<name>A0A0L0FIA2_9EUKA</name>
<dbReference type="STRING" id="667725.A0A0L0FIA2"/>
<evidence type="ECO:0000313" key="12">
    <source>
        <dbReference type="Proteomes" id="UP000054560"/>
    </source>
</evidence>
<reference evidence="11 12" key="1">
    <citation type="submission" date="2011-02" db="EMBL/GenBank/DDBJ databases">
        <title>The Genome Sequence of Sphaeroforma arctica JP610.</title>
        <authorList>
            <consortium name="The Broad Institute Genome Sequencing Platform"/>
            <person name="Russ C."/>
            <person name="Cuomo C."/>
            <person name="Young S.K."/>
            <person name="Zeng Q."/>
            <person name="Gargeya S."/>
            <person name="Alvarado L."/>
            <person name="Berlin A."/>
            <person name="Chapman S.B."/>
            <person name="Chen Z."/>
            <person name="Freedman E."/>
            <person name="Gellesch M."/>
            <person name="Goldberg J."/>
            <person name="Griggs A."/>
            <person name="Gujja S."/>
            <person name="Heilman E."/>
            <person name="Heiman D."/>
            <person name="Howarth C."/>
            <person name="Mehta T."/>
            <person name="Neiman D."/>
            <person name="Pearson M."/>
            <person name="Roberts A."/>
            <person name="Saif S."/>
            <person name="Shea T."/>
            <person name="Shenoy N."/>
            <person name="Sisk P."/>
            <person name="Stolte C."/>
            <person name="Sykes S."/>
            <person name="White J."/>
            <person name="Yandava C."/>
            <person name="Burger G."/>
            <person name="Gray M.W."/>
            <person name="Holland P.W.H."/>
            <person name="King N."/>
            <person name="Lang F.B.F."/>
            <person name="Roger A.J."/>
            <person name="Ruiz-Trillo I."/>
            <person name="Haas B."/>
            <person name="Nusbaum C."/>
            <person name="Birren B."/>
        </authorList>
    </citation>
    <scope>NUCLEOTIDE SEQUENCE [LARGE SCALE GENOMIC DNA]</scope>
    <source>
        <strain evidence="11 12">JP610</strain>
    </source>
</reference>
<dbReference type="SUPFAM" id="SSF103506">
    <property type="entry name" value="Mitochondrial carrier"/>
    <property type="match status" value="1"/>
</dbReference>
<proteinExistence type="inferred from homology"/>
<dbReference type="PROSITE" id="PS50920">
    <property type="entry name" value="SOLCAR"/>
    <property type="match status" value="3"/>
</dbReference>
<evidence type="ECO:0008006" key="13">
    <source>
        <dbReference type="Google" id="ProtNLM"/>
    </source>
</evidence>
<evidence type="ECO:0000256" key="5">
    <source>
        <dbReference type="ARBA" id="ARBA00022737"/>
    </source>
</evidence>
<organism evidence="11 12">
    <name type="scientific">Sphaeroforma arctica JP610</name>
    <dbReference type="NCBI Taxonomy" id="667725"/>
    <lineage>
        <taxon>Eukaryota</taxon>
        <taxon>Ichthyosporea</taxon>
        <taxon>Ichthyophonida</taxon>
        <taxon>Sphaeroforma</taxon>
    </lineage>
</organism>
<keyword evidence="5" id="KW-0677">Repeat</keyword>